<evidence type="ECO:0000313" key="1">
    <source>
        <dbReference type="EMBL" id="KEQ11346.1"/>
    </source>
</evidence>
<proteinExistence type="predicted"/>
<dbReference type="AlphaFoldDB" id="A0A081MYS3"/>
<comment type="caution">
    <text evidence="1">The sequence shown here is derived from an EMBL/GenBank/DDBJ whole genome shotgun (WGS) entry which is preliminary data.</text>
</comment>
<dbReference type="EMBL" id="JOKH01000019">
    <property type="protein sequence ID" value="KEQ11346.1"/>
    <property type="molecule type" value="Genomic_DNA"/>
</dbReference>
<gene>
    <name evidence="1" type="ORF">GZ78_29155</name>
</gene>
<organism evidence="1 2">
    <name type="scientific">Endozoicomonas numazuensis</name>
    <dbReference type="NCBI Taxonomy" id="1137799"/>
    <lineage>
        <taxon>Bacteria</taxon>
        <taxon>Pseudomonadati</taxon>
        <taxon>Pseudomonadota</taxon>
        <taxon>Gammaproteobacteria</taxon>
        <taxon>Oceanospirillales</taxon>
        <taxon>Endozoicomonadaceae</taxon>
        <taxon>Endozoicomonas</taxon>
    </lineage>
</organism>
<dbReference type="Proteomes" id="UP000028073">
    <property type="component" value="Unassembled WGS sequence"/>
</dbReference>
<name>A0A081MYS3_9GAMM</name>
<keyword evidence="2" id="KW-1185">Reference proteome</keyword>
<accession>A0A081MYS3</accession>
<reference evidence="1 2" key="1">
    <citation type="submission" date="2014-06" db="EMBL/GenBank/DDBJ databases">
        <title>Whole Genome Sequences of Three Symbiotic Endozoicomonas Bacteria.</title>
        <authorList>
            <person name="Neave M.J."/>
            <person name="Apprill A."/>
            <person name="Voolstra C.R."/>
        </authorList>
    </citation>
    <scope>NUCLEOTIDE SEQUENCE [LARGE SCALE GENOMIC DNA]</scope>
    <source>
        <strain evidence="1 2">DSM 25634</strain>
    </source>
</reference>
<sequence>MKGDGYNSESEVDEEDLHCNKSFHQLTLSIIKLPRTEANITLLASISPSYCESPTLLKNGKLSAFWVNRLIKSNYYSEAFHVIQTAFAITEEKESLIPCIEELASHYRGKNDQRYQNLIKLLSSLTTTQ</sequence>
<evidence type="ECO:0000313" key="2">
    <source>
        <dbReference type="Proteomes" id="UP000028073"/>
    </source>
</evidence>
<protein>
    <submittedName>
        <fullName evidence="1">Uncharacterized protein</fullName>
    </submittedName>
</protein>